<evidence type="ECO:0000256" key="2">
    <source>
        <dbReference type="ARBA" id="ARBA00022679"/>
    </source>
</evidence>
<evidence type="ECO:0000313" key="11">
    <source>
        <dbReference type="Proteomes" id="UP000239504"/>
    </source>
</evidence>
<gene>
    <name evidence="8" type="primary">mobA</name>
    <name evidence="10" type="ORF">CW354_15635</name>
</gene>
<protein>
    <recommendedName>
        <fullName evidence="8">Molybdenum cofactor guanylyltransferase</fullName>
        <shortName evidence="8">MoCo guanylyltransferase</shortName>
        <ecNumber evidence="8">2.7.7.77</ecNumber>
    </recommendedName>
    <alternativeName>
        <fullName evidence="8">GTP:molybdopterin guanylyltransferase</fullName>
    </alternativeName>
    <alternativeName>
        <fullName evidence="8">Mo-MPT guanylyltransferase</fullName>
    </alternativeName>
    <alternativeName>
        <fullName evidence="8">Molybdopterin guanylyltransferase</fullName>
    </alternativeName>
    <alternativeName>
        <fullName evidence="8">Molybdopterin-guanine dinucleotide synthase</fullName>
        <shortName evidence="8">MGD synthase</shortName>
    </alternativeName>
</protein>
<comment type="function">
    <text evidence="8">Transfers a GMP moiety from GTP to Mo-molybdopterin (Mo-MPT) cofactor (Moco or molybdenum cofactor) to form Mo-molybdopterin guanine dinucleotide (Mo-MGD) cofactor.</text>
</comment>
<comment type="catalytic activity">
    <reaction evidence="8">
        <text>Mo-molybdopterin + GTP + H(+) = Mo-molybdopterin guanine dinucleotide + diphosphate</text>
        <dbReference type="Rhea" id="RHEA:34243"/>
        <dbReference type="ChEBI" id="CHEBI:15378"/>
        <dbReference type="ChEBI" id="CHEBI:33019"/>
        <dbReference type="ChEBI" id="CHEBI:37565"/>
        <dbReference type="ChEBI" id="CHEBI:71302"/>
        <dbReference type="ChEBI" id="CHEBI:71310"/>
        <dbReference type="EC" id="2.7.7.77"/>
    </reaction>
</comment>
<keyword evidence="2 8" id="KW-0808">Transferase</keyword>
<feature type="binding site" evidence="8">
    <location>
        <position position="20"/>
    </location>
    <ligand>
        <name>GTP</name>
        <dbReference type="ChEBI" id="CHEBI:37565"/>
    </ligand>
</feature>
<evidence type="ECO:0000256" key="3">
    <source>
        <dbReference type="ARBA" id="ARBA00022723"/>
    </source>
</evidence>
<comment type="similarity">
    <text evidence="8">Belongs to the MobA family.</text>
</comment>
<evidence type="ECO:0000256" key="5">
    <source>
        <dbReference type="ARBA" id="ARBA00022842"/>
    </source>
</evidence>
<dbReference type="PANTHER" id="PTHR19136:SF81">
    <property type="entry name" value="MOLYBDENUM COFACTOR GUANYLYLTRANSFERASE"/>
    <property type="match status" value="1"/>
</dbReference>
<dbReference type="EMBL" id="PJCH01000011">
    <property type="protein sequence ID" value="PQA86900.1"/>
    <property type="molecule type" value="Genomic_DNA"/>
</dbReference>
<accession>A0A2S7K318</accession>
<keyword evidence="7 8" id="KW-0501">Molybdenum cofactor biosynthesis</keyword>
<dbReference type="Pfam" id="PF12804">
    <property type="entry name" value="NTP_transf_3"/>
    <property type="match status" value="1"/>
</dbReference>
<dbReference type="InterPro" id="IPR013482">
    <property type="entry name" value="Molybde_CF_guanTrfase"/>
</dbReference>
<evidence type="ECO:0000256" key="7">
    <source>
        <dbReference type="ARBA" id="ARBA00023150"/>
    </source>
</evidence>
<keyword evidence="1 8" id="KW-0963">Cytoplasm</keyword>
<evidence type="ECO:0000256" key="1">
    <source>
        <dbReference type="ARBA" id="ARBA00022490"/>
    </source>
</evidence>
<comment type="caution">
    <text evidence="10">The sequence shown here is derived from an EMBL/GenBank/DDBJ whole genome shotgun (WGS) entry which is preliminary data.</text>
</comment>
<comment type="domain">
    <text evidence="8">The N-terminal domain determines nucleotide recognition and specific binding, while the C-terminal domain determines the specific binding to the target protein.</text>
</comment>
<dbReference type="InterPro" id="IPR025877">
    <property type="entry name" value="MobA-like_NTP_Trfase"/>
</dbReference>
<feature type="binding site" evidence="8">
    <location>
        <begin position="7"/>
        <end position="9"/>
    </location>
    <ligand>
        <name>GTP</name>
        <dbReference type="ChEBI" id="CHEBI:37565"/>
    </ligand>
</feature>
<name>A0A2S7K318_9PROT</name>
<feature type="domain" description="MobA-like NTP transferase" evidence="9">
    <location>
        <begin position="4"/>
        <end position="149"/>
    </location>
</feature>
<dbReference type="InterPro" id="IPR029044">
    <property type="entry name" value="Nucleotide-diphossugar_trans"/>
</dbReference>
<feature type="binding site" evidence="8">
    <location>
        <position position="97"/>
    </location>
    <ligand>
        <name>Mg(2+)</name>
        <dbReference type="ChEBI" id="CHEBI:18420"/>
    </ligand>
</feature>
<dbReference type="OrthoDB" id="9788394at2"/>
<keyword evidence="6 8" id="KW-0342">GTP-binding</keyword>
<dbReference type="GO" id="GO:1902758">
    <property type="term" value="P:bis(molybdopterin guanine dinucleotide)molybdenum biosynthetic process"/>
    <property type="evidence" value="ECO:0007669"/>
    <property type="project" value="TreeGrafter"/>
</dbReference>
<keyword evidence="11" id="KW-1185">Reference proteome</keyword>
<dbReference type="CDD" id="cd02503">
    <property type="entry name" value="MobA"/>
    <property type="match status" value="1"/>
</dbReference>
<reference evidence="10 11" key="1">
    <citation type="submission" date="2017-12" db="EMBL/GenBank/DDBJ databases">
        <authorList>
            <person name="Hurst M.R.H."/>
        </authorList>
    </citation>
    <scope>NUCLEOTIDE SEQUENCE [LARGE SCALE GENOMIC DNA]</scope>
    <source>
        <strain evidence="10 11">SY-3-19</strain>
    </source>
</reference>
<evidence type="ECO:0000256" key="8">
    <source>
        <dbReference type="HAMAP-Rule" id="MF_00316"/>
    </source>
</evidence>
<keyword evidence="5 8" id="KW-0460">Magnesium</keyword>
<keyword evidence="10" id="KW-0548">Nucleotidyltransferase</keyword>
<dbReference type="GO" id="GO:0005525">
    <property type="term" value="F:GTP binding"/>
    <property type="evidence" value="ECO:0007669"/>
    <property type="project" value="UniProtKB-UniRule"/>
</dbReference>
<dbReference type="AlphaFoldDB" id="A0A2S7K318"/>
<comment type="caution">
    <text evidence="8">Lacks conserved residue(s) required for the propagation of feature annotation.</text>
</comment>
<evidence type="ECO:0000256" key="4">
    <source>
        <dbReference type="ARBA" id="ARBA00022741"/>
    </source>
</evidence>
<dbReference type="EC" id="2.7.7.77" evidence="8"/>
<sequence length="189" mass="19887">MRIAVILSGGGGRRMGGADKGALKLLGERMIDRAAARLTPQVDRILISGPHDYGTGLTALPDLEDGPLGPAAGLWAALKWIEENAPQADGFLTAPADGPFAPDDLFKRLSAQGKCVIAATAGGVHPTFAWWRNDALRAALDAAPKGEGLSLKALAAEIGARRVLFADEKAFLNINTPEDLKRAEDQLRG</sequence>
<organism evidence="10 11">
    <name type="scientific">Hyphococcus luteus</name>
    <dbReference type="NCBI Taxonomy" id="2058213"/>
    <lineage>
        <taxon>Bacteria</taxon>
        <taxon>Pseudomonadati</taxon>
        <taxon>Pseudomonadota</taxon>
        <taxon>Alphaproteobacteria</taxon>
        <taxon>Parvularculales</taxon>
        <taxon>Parvularculaceae</taxon>
        <taxon>Hyphococcus</taxon>
    </lineage>
</organism>
<feature type="binding site" evidence="8">
    <location>
        <position position="62"/>
    </location>
    <ligand>
        <name>GTP</name>
        <dbReference type="ChEBI" id="CHEBI:37565"/>
    </ligand>
</feature>
<dbReference type="GO" id="GO:0046872">
    <property type="term" value="F:metal ion binding"/>
    <property type="evidence" value="ECO:0007669"/>
    <property type="project" value="UniProtKB-KW"/>
</dbReference>
<keyword evidence="3 8" id="KW-0479">Metal-binding</keyword>
<dbReference type="GO" id="GO:0061603">
    <property type="term" value="F:molybdenum cofactor guanylyltransferase activity"/>
    <property type="evidence" value="ECO:0007669"/>
    <property type="project" value="UniProtKB-EC"/>
</dbReference>
<evidence type="ECO:0000259" key="9">
    <source>
        <dbReference type="Pfam" id="PF12804"/>
    </source>
</evidence>
<dbReference type="Proteomes" id="UP000239504">
    <property type="component" value="Unassembled WGS sequence"/>
</dbReference>
<dbReference type="GO" id="GO:0005737">
    <property type="term" value="C:cytoplasm"/>
    <property type="evidence" value="ECO:0007669"/>
    <property type="project" value="UniProtKB-SubCell"/>
</dbReference>
<comment type="subcellular location">
    <subcellularLocation>
        <location evidence="8">Cytoplasm</location>
    </subcellularLocation>
</comment>
<dbReference type="PANTHER" id="PTHR19136">
    <property type="entry name" value="MOLYBDENUM COFACTOR GUANYLYLTRANSFERASE"/>
    <property type="match status" value="1"/>
</dbReference>
<evidence type="ECO:0000256" key="6">
    <source>
        <dbReference type="ARBA" id="ARBA00023134"/>
    </source>
</evidence>
<proteinExistence type="inferred from homology"/>
<dbReference type="SUPFAM" id="SSF53448">
    <property type="entry name" value="Nucleotide-diphospho-sugar transferases"/>
    <property type="match status" value="1"/>
</dbReference>
<dbReference type="Gene3D" id="3.90.550.10">
    <property type="entry name" value="Spore Coat Polysaccharide Biosynthesis Protein SpsA, Chain A"/>
    <property type="match status" value="1"/>
</dbReference>
<feature type="binding site" evidence="8">
    <location>
        <position position="97"/>
    </location>
    <ligand>
        <name>GTP</name>
        <dbReference type="ChEBI" id="CHEBI:37565"/>
    </ligand>
</feature>
<keyword evidence="4 8" id="KW-0547">Nucleotide-binding</keyword>
<comment type="subunit">
    <text evidence="8">Monomer.</text>
</comment>
<comment type="cofactor">
    <cofactor evidence="8">
        <name>Mg(2+)</name>
        <dbReference type="ChEBI" id="CHEBI:18420"/>
    </cofactor>
</comment>
<evidence type="ECO:0000313" key="10">
    <source>
        <dbReference type="EMBL" id="PQA86900.1"/>
    </source>
</evidence>
<dbReference type="HAMAP" id="MF_00316">
    <property type="entry name" value="MobA"/>
    <property type="match status" value="1"/>
</dbReference>